<organism evidence="1 2">
    <name type="scientific">Corchorus olitorius</name>
    <dbReference type="NCBI Taxonomy" id="93759"/>
    <lineage>
        <taxon>Eukaryota</taxon>
        <taxon>Viridiplantae</taxon>
        <taxon>Streptophyta</taxon>
        <taxon>Embryophyta</taxon>
        <taxon>Tracheophyta</taxon>
        <taxon>Spermatophyta</taxon>
        <taxon>Magnoliopsida</taxon>
        <taxon>eudicotyledons</taxon>
        <taxon>Gunneridae</taxon>
        <taxon>Pentapetalae</taxon>
        <taxon>rosids</taxon>
        <taxon>malvids</taxon>
        <taxon>Malvales</taxon>
        <taxon>Malvaceae</taxon>
        <taxon>Grewioideae</taxon>
        <taxon>Apeibeae</taxon>
        <taxon>Corchorus</taxon>
    </lineage>
</organism>
<keyword evidence="2" id="KW-1185">Reference proteome</keyword>
<reference evidence="2" key="1">
    <citation type="submission" date="2013-09" db="EMBL/GenBank/DDBJ databases">
        <title>Corchorus olitorius genome sequencing.</title>
        <authorList>
            <person name="Alam M."/>
            <person name="Haque M.S."/>
            <person name="Islam M.S."/>
            <person name="Emdad E.M."/>
            <person name="Islam M.M."/>
            <person name="Ahmed B."/>
            <person name="Halim A."/>
            <person name="Hossen Q.M.M."/>
            <person name="Hossain M.Z."/>
            <person name="Ahmed R."/>
            <person name="Khan M.M."/>
            <person name="Islam R."/>
            <person name="Rashid M.M."/>
            <person name="Khan S.A."/>
            <person name="Rahman M.S."/>
            <person name="Alam M."/>
            <person name="Yahiya A.S."/>
            <person name="Khan M.S."/>
            <person name="Azam M.S."/>
            <person name="Haque T."/>
            <person name="Lashkar M.Z.H."/>
            <person name="Akhand A.I."/>
            <person name="Morshed G."/>
            <person name="Roy S."/>
            <person name="Uddin K.S."/>
            <person name="Rabeya T."/>
            <person name="Hossain A.S."/>
            <person name="Chowdhury A."/>
            <person name="Snigdha A.R."/>
            <person name="Mortoza M.S."/>
            <person name="Matin S.A."/>
            <person name="Hoque S.M.E."/>
            <person name="Islam M.K."/>
            <person name="Roy D.K."/>
            <person name="Haider R."/>
            <person name="Moosa M.M."/>
            <person name="Elias S.M."/>
            <person name="Hasan A.M."/>
            <person name="Jahan S."/>
            <person name="Shafiuddin M."/>
            <person name="Mahmood N."/>
            <person name="Shommy N.S."/>
        </authorList>
    </citation>
    <scope>NUCLEOTIDE SEQUENCE [LARGE SCALE GENOMIC DNA]</scope>
    <source>
        <strain evidence="2">cv. O-4</strain>
    </source>
</reference>
<sequence>MTWIATWQKTPKHFGWRMERVDQAARRRVWACGCSVPVEILAAASPRRAEAGSGVSC</sequence>
<accession>A0A1R3KGP3</accession>
<comment type="caution">
    <text evidence="1">The sequence shown here is derived from an EMBL/GenBank/DDBJ whole genome shotgun (WGS) entry which is preliminary data.</text>
</comment>
<proteinExistence type="predicted"/>
<dbReference type="EMBL" id="AWUE01013669">
    <property type="protein sequence ID" value="OMP06253.1"/>
    <property type="molecule type" value="Genomic_DNA"/>
</dbReference>
<evidence type="ECO:0000313" key="2">
    <source>
        <dbReference type="Proteomes" id="UP000187203"/>
    </source>
</evidence>
<dbReference type="AlphaFoldDB" id="A0A1R3KGP3"/>
<name>A0A1R3KGP3_9ROSI</name>
<evidence type="ECO:0000313" key="1">
    <source>
        <dbReference type="EMBL" id="OMP06253.1"/>
    </source>
</evidence>
<gene>
    <name evidence="1" type="ORF">COLO4_08245</name>
</gene>
<protein>
    <submittedName>
        <fullName evidence="1">Uncharacterized protein</fullName>
    </submittedName>
</protein>
<dbReference type="Proteomes" id="UP000187203">
    <property type="component" value="Unassembled WGS sequence"/>
</dbReference>